<organism evidence="1">
    <name type="scientific">Mycobacterium xenopi 4042</name>
    <dbReference type="NCBI Taxonomy" id="1299334"/>
    <lineage>
        <taxon>Bacteria</taxon>
        <taxon>Bacillati</taxon>
        <taxon>Actinomycetota</taxon>
        <taxon>Actinomycetes</taxon>
        <taxon>Mycobacteriales</taxon>
        <taxon>Mycobacteriaceae</taxon>
        <taxon>Mycobacterium</taxon>
    </lineage>
</organism>
<dbReference type="AlphaFoldDB" id="X8AF49"/>
<comment type="caution">
    <text evidence="1">The sequence shown here is derived from an EMBL/GenBank/DDBJ whole genome shotgun (WGS) entry which is preliminary data.</text>
</comment>
<name>X8AF49_MYCXE</name>
<sequence length="41" mass="4844">MGVLGARRMYRRVQYLLDVGVRNLADWVESSARSLRKYDLE</sequence>
<accession>X8AF49</accession>
<protein>
    <submittedName>
        <fullName evidence="1">Uncharacterized protein</fullName>
    </submittedName>
</protein>
<proteinExistence type="predicted"/>
<evidence type="ECO:0000313" key="1">
    <source>
        <dbReference type="EMBL" id="EUA30547.1"/>
    </source>
</evidence>
<dbReference type="PATRIC" id="fig|1299334.3.peg.6475"/>
<dbReference type="EMBL" id="JAOB01000060">
    <property type="protein sequence ID" value="EUA30547.1"/>
    <property type="molecule type" value="Genomic_DNA"/>
</dbReference>
<reference evidence="1" key="1">
    <citation type="submission" date="2014-01" db="EMBL/GenBank/DDBJ databases">
        <authorList>
            <person name="Brown-Elliot B."/>
            <person name="Wallace R."/>
            <person name="Lenaerts A."/>
            <person name="Ordway D."/>
            <person name="DeGroote M.A."/>
            <person name="Parker T."/>
            <person name="Sizemore C."/>
            <person name="Tallon L.J."/>
            <person name="Sadzewicz L.K."/>
            <person name="Sengamalay N."/>
            <person name="Fraser C.M."/>
            <person name="Hine E."/>
            <person name="Shefchek K.A."/>
            <person name="Das S.P."/>
            <person name="Tettelin H."/>
        </authorList>
    </citation>
    <scope>NUCLEOTIDE SEQUENCE [LARGE SCALE GENOMIC DNA]</scope>
    <source>
        <strain evidence="1">4042</strain>
    </source>
</reference>
<gene>
    <name evidence="1" type="ORF">I553_4804</name>
</gene>